<dbReference type="Gene3D" id="3.30.750.24">
    <property type="entry name" value="STAS domain"/>
    <property type="match status" value="1"/>
</dbReference>
<feature type="domain" description="STAS" evidence="1">
    <location>
        <begin position="25"/>
        <end position="104"/>
    </location>
</feature>
<dbReference type="CDD" id="cd07043">
    <property type="entry name" value="STAS_anti-anti-sigma_factors"/>
    <property type="match status" value="1"/>
</dbReference>
<proteinExistence type="predicted"/>
<accession>A0A1J5RIT9</accession>
<protein>
    <recommendedName>
        <fullName evidence="1">STAS domain-containing protein</fullName>
    </recommendedName>
</protein>
<dbReference type="AlphaFoldDB" id="A0A1J5RIT9"/>
<organism evidence="2">
    <name type="scientific">mine drainage metagenome</name>
    <dbReference type="NCBI Taxonomy" id="410659"/>
    <lineage>
        <taxon>unclassified sequences</taxon>
        <taxon>metagenomes</taxon>
        <taxon>ecological metagenomes</taxon>
    </lineage>
</organism>
<sequence length="122" mass="12564">MTGPTTPSAEDGSPPPAAAMAPLRLILDGAATIACCQDLHARLLSALRGGRDVVVDCAALEDADLCLVQALLAAHRTARANGQRLWLARPTGDVLPDLLRRAGLGGQGGDDAEAAFWKGETP</sequence>
<dbReference type="SUPFAM" id="SSF52091">
    <property type="entry name" value="SpoIIaa-like"/>
    <property type="match status" value="1"/>
</dbReference>
<dbReference type="EMBL" id="MLJW01000168">
    <property type="protein sequence ID" value="OIQ95370.1"/>
    <property type="molecule type" value="Genomic_DNA"/>
</dbReference>
<comment type="caution">
    <text evidence="2">The sequence shown here is derived from an EMBL/GenBank/DDBJ whole genome shotgun (WGS) entry which is preliminary data.</text>
</comment>
<dbReference type="Pfam" id="PF13466">
    <property type="entry name" value="STAS_2"/>
    <property type="match status" value="1"/>
</dbReference>
<evidence type="ECO:0000259" key="1">
    <source>
        <dbReference type="PROSITE" id="PS50801"/>
    </source>
</evidence>
<evidence type="ECO:0000313" key="2">
    <source>
        <dbReference type="EMBL" id="OIQ95370.1"/>
    </source>
</evidence>
<dbReference type="InterPro" id="IPR058548">
    <property type="entry name" value="MlaB-like_STAS"/>
</dbReference>
<dbReference type="InterPro" id="IPR002645">
    <property type="entry name" value="STAS_dom"/>
</dbReference>
<dbReference type="InterPro" id="IPR036513">
    <property type="entry name" value="STAS_dom_sf"/>
</dbReference>
<name>A0A1J5RIT9_9ZZZZ</name>
<reference evidence="2" key="1">
    <citation type="submission" date="2016-10" db="EMBL/GenBank/DDBJ databases">
        <title>Sequence of Gallionella enrichment culture.</title>
        <authorList>
            <person name="Poehlein A."/>
            <person name="Muehling M."/>
            <person name="Daniel R."/>
        </authorList>
    </citation>
    <scope>NUCLEOTIDE SEQUENCE</scope>
</reference>
<dbReference type="PROSITE" id="PS50801">
    <property type="entry name" value="STAS"/>
    <property type="match status" value="1"/>
</dbReference>
<gene>
    <name evidence="2" type="ORF">GALL_226380</name>
</gene>